<keyword evidence="3" id="KW-1185">Reference proteome</keyword>
<sequence>MSTNNYELLRQHVDHLLSSYVQTYLVKDHIEYTNNIFQLLKPYFLHEVPLADPTAFTLPVDPLDNLFKLISIDEVPRYEERFKANQEATQLIKQHLRTRPGAPKTERVVEEDECTLVEPPEQIWPALTRKRVRLGPFARRRPASTSIHESCGKLMQNAAILPTSVEAVQEPDVPLEQTLKVTWAFTKEEREEVRNLLKHVTDMRRPQPDHKNSVLHVYLHEDALFPDLTEWEEEFTPLFPRNRQAGYGKQEKIVEDPDLKLKDLANIIPQAIVGSDDADMSFSEANLEVVDGWSTFKVSSPASILTPTSSQEDSKIDQLFLEDSPITDPTIGYTDEIIEEYHMPRSRCIGGSYYKRPHELHGKSIGTFLPSIIRREKMNEMEPMEDLRSSPTLDSLGGQASITAPGQIGLIDDDEELNKDIARLCPDENMTDVIMKVKIENDDFMEGQAPCFRDGLKLHELIATSVPSLCSPNVYTSVSLKLPTRLSDLTRDTEGQSDLHPLKKAVKGISALRVSLSWVAFTTDAPLPSHEEICQVSALFPSSTEGVEEMLRWALSDGLKDRDPLSDFLHEDIDLALIPENDTAPLILIARKSLQSKRSNLPSVSSSPGHKRSIIDDSPLFPGIDASITSKRPRIAPNVETEEFLYEPSILHFREPTNSFTFFDTNCVELSPIDIPFLDQETVQIDPTSAANVKTIQTDEPFLSIAIPREEVMDGSILRDLSATADLTLIEDSNLCADSNISHLKSFAKLRAKVLSQPVDNPIEPSSSSSPSTEASHQDNSTAIINDRSTLFPPDDDYSSGRPHRYMVSMEFVQRQAIVREIRRRDIDLVERTSLGGVELIVDPFSAVIVSSLFTLPAYGKLLASRISEHSWRFQHILVVLEGYPEVLSFKPPKLKSDGPELSAYTPPIVKAIKKLRRDVTIAEACGKKNPGCEVRFSFAGDTSEAGKIIRYYGNLAEERDPTGGILWQPREWLEEEELPDEEDLSKLDGMNTMSATILLCKASADEIIAMLPEERQENFGHLIGMDAVNSLNNDLVNRFGAIDTSETWQSSDNEEMLLGR</sequence>
<dbReference type="EMBL" id="JANIEX010000875">
    <property type="protein sequence ID" value="KAJ3562385.1"/>
    <property type="molecule type" value="Genomic_DNA"/>
</dbReference>
<reference evidence="2" key="1">
    <citation type="submission" date="2022-07" db="EMBL/GenBank/DDBJ databases">
        <title>Genome Sequence of Leucocoprinus birnbaumii.</title>
        <authorList>
            <person name="Buettner E."/>
        </authorList>
    </citation>
    <scope>NUCLEOTIDE SEQUENCE</scope>
    <source>
        <strain evidence="2">VT141</strain>
    </source>
</reference>
<feature type="region of interest" description="Disordered" evidence="1">
    <location>
        <begin position="759"/>
        <end position="798"/>
    </location>
</feature>
<name>A0AAD5YSP3_9AGAR</name>
<protein>
    <submittedName>
        <fullName evidence="2">Uncharacterized protein</fullName>
    </submittedName>
</protein>
<dbReference type="Proteomes" id="UP001213000">
    <property type="component" value="Unassembled WGS sequence"/>
</dbReference>
<gene>
    <name evidence="2" type="ORF">NP233_g9608</name>
</gene>
<evidence type="ECO:0000313" key="2">
    <source>
        <dbReference type="EMBL" id="KAJ3562385.1"/>
    </source>
</evidence>
<evidence type="ECO:0000313" key="3">
    <source>
        <dbReference type="Proteomes" id="UP001213000"/>
    </source>
</evidence>
<evidence type="ECO:0000256" key="1">
    <source>
        <dbReference type="SAM" id="MobiDB-lite"/>
    </source>
</evidence>
<accession>A0AAD5YSP3</accession>
<comment type="caution">
    <text evidence="2">The sequence shown here is derived from an EMBL/GenBank/DDBJ whole genome shotgun (WGS) entry which is preliminary data.</text>
</comment>
<organism evidence="2 3">
    <name type="scientific">Leucocoprinus birnbaumii</name>
    <dbReference type="NCBI Taxonomy" id="56174"/>
    <lineage>
        <taxon>Eukaryota</taxon>
        <taxon>Fungi</taxon>
        <taxon>Dikarya</taxon>
        <taxon>Basidiomycota</taxon>
        <taxon>Agaricomycotina</taxon>
        <taxon>Agaricomycetes</taxon>
        <taxon>Agaricomycetidae</taxon>
        <taxon>Agaricales</taxon>
        <taxon>Agaricineae</taxon>
        <taxon>Agaricaceae</taxon>
        <taxon>Leucocoprinus</taxon>
    </lineage>
</organism>
<proteinExistence type="predicted"/>
<dbReference type="AlphaFoldDB" id="A0AAD5YSP3"/>
<feature type="compositionally biased region" description="Polar residues" evidence="1">
    <location>
        <begin position="773"/>
        <end position="789"/>
    </location>
</feature>